<reference evidence="5 6" key="1">
    <citation type="submission" date="2016-11" db="EMBL/GenBank/DDBJ databases">
        <authorList>
            <consortium name="Urmite Genomes"/>
        </authorList>
    </citation>
    <scope>NUCLEOTIDE SEQUENCE [LARGE SCALE GENOMIC DNA]</scope>
    <source>
        <strain evidence="5 6">A11</strain>
    </source>
</reference>
<evidence type="ECO:0000313" key="5">
    <source>
        <dbReference type="EMBL" id="SHO33186.1"/>
    </source>
</evidence>
<dbReference type="InterPro" id="IPR050723">
    <property type="entry name" value="CFA/CMAS"/>
</dbReference>
<dbReference type="RefSeq" id="YP_009329058.1">
    <property type="nucleotide sequence ID" value="NC_032108.1"/>
</dbReference>
<name>A0A1M7XU05_9VIRU</name>
<dbReference type="SUPFAM" id="SSF53335">
    <property type="entry name" value="S-adenosyl-L-methionine-dependent methyltransferases"/>
    <property type="match status" value="1"/>
</dbReference>
<keyword evidence="2 5" id="KW-0808">Transferase</keyword>
<proteinExistence type="predicted"/>
<keyword evidence="6" id="KW-1185">Reference proteome</keyword>
<keyword evidence="4" id="KW-0443">Lipid metabolism</keyword>
<keyword evidence="1 5" id="KW-0489">Methyltransferase</keyword>
<dbReference type="Gene3D" id="3.40.50.150">
    <property type="entry name" value="Vaccinia Virus protein VP39"/>
    <property type="match status" value="1"/>
</dbReference>
<dbReference type="PANTHER" id="PTHR43667:SF1">
    <property type="entry name" value="CYCLOPROPANE-FATTY-ACYL-PHOSPHOLIPID SYNTHASE"/>
    <property type="match status" value="1"/>
</dbReference>
<accession>A0A1M7XU05</accession>
<dbReference type="GO" id="GO:0006629">
    <property type="term" value="P:lipid metabolic process"/>
    <property type="evidence" value="ECO:0007669"/>
    <property type="project" value="UniProtKB-KW"/>
</dbReference>
<dbReference type="InterPro" id="IPR029063">
    <property type="entry name" value="SAM-dependent_MTases_sf"/>
</dbReference>
<dbReference type="Proteomes" id="UP000201465">
    <property type="component" value="Segment"/>
</dbReference>
<organism evidence="5 6">
    <name type="scientific">Cedratvirus A11</name>
    <dbReference type="NCBI Taxonomy" id="1903266"/>
    <lineage>
        <taxon>Viruses</taxon>
        <taxon>Pithoviruses</taxon>
        <taxon>Orthocedratvirinae</taxon>
        <taxon>Alphacedratvirus</taxon>
        <taxon>Alphacedratvirus aljazairmassiliense</taxon>
    </lineage>
</organism>
<dbReference type="GO" id="GO:0032259">
    <property type="term" value="P:methylation"/>
    <property type="evidence" value="ECO:0007669"/>
    <property type="project" value="UniProtKB-KW"/>
</dbReference>
<evidence type="ECO:0000256" key="4">
    <source>
        <dbReference type="ARBA" id="ARBA00023098"/>
    </source>
</evidence>
<dbReference type="CDD" id="cd02440">
    <property type="entry name" value="AdoMet_MTases"/>
    <property type="match status" value="1"/>
</dbReference>
<sequence length="279" mass="32529">MFLLTLFSFFLRLKGLFIQRPKNPFIRDFPTDVLAYNLCKREKLSCWKRFLPDLSKQETTYFALNVFPGLFSHSGEDLSSAQKHMMRKIARNLSLSPGIRILDIGCASPALIKYLSQTYDVYIDGLTSSPSRYQMCSSLNLKGCNFYLGDYDTFTSPLPYHRIYSSTIFIQQDKEFLQKVRSHLLDDGYFLFFLLQGKSLDSWINKELSLLDKEFKPQELDTQGLYLSRLDDLTCDYNKTLLLKSWLCENKLGNYTLGLLSGCLRARKMRFYQCLLKRV</sequence>
<evidence type="ECO:0000256" key="1">
    <source>
        <dbReference type="ARBA" id="ARBA00022603"/>
    </source>
</evidence>
<keyword evidence="3" id="KW-0949">S-adenosyl-L-methionine</keyword>
<dbReference type="GeneID" id="30523061"/>
<dbReference type="EMBL" id="LT671577">
    <property type="protein sequence ID" value="SHO33186.1"/>
    <property type="molecule type" value="Genomic_DNA"/>
</dbReference>
<protein>
    <submittedName>
        <fullName evidence="5">S-adenosyl-L-methionine-dependent methyltransferase</fullName>
    </submittedName>
</protein>
<dbReference type="PANTHER" id="PTHR43667">
    <property type="entry name" value="CYCLOPROPANE-FATTY-ACYL-PHOSPHOLIPID SYNTHASE"/>
    <property type="match status" value="1"/>
</dbReference>
<evidence type="ECO:0000313" key="6">
    <source>
        <dbReference type="Proteomes" id="UP000201465"/>
    </source>
</evidence>
<evidence type="ECO:0000256" key="2">
    <source>
        <dbReference type="ARBA" id="ARBA00022679"/>
    </source>
</evidence>
<dbReference type="GO" id="GO:0008168">
    <property type="term" value="F:methyltransferase activity"/>
    <property type="evidence" value="ECO:0007669"/>
    <property type="project" value="UniProtKB-KW"/>
</dbReference>
<dbReference type="Pfam" id="PF02353">
    <property type="entry name" value="CMAS"/>
    <property type="match status" value="1"/>
</dbReference>
<gene>
    <name evidence="5" type="ORF">BQ3484_118</name>
</gene>
<evidence type="ECO:0000256" key="3">
    <source>
        <dbReference type="ARBA" id="ARBA00022691"/>
    </source>
</evidence>
<dbReference type="KEGG" id="vg:30523061"/>